<name>A0A5J9U8S5_9POAL</name>
<dbReference type="SMART" id="SM00220">
    <property type="entry name" value="S_TKc"/>
    <property type="match status" value="2"/>
</dbReference>
<dbReference type="InterPro" id="IPR000719">
    <property type="entry name" value="Prot_kinase_dom"/>
</dbReference>
<dbReference type="Pfam" id="PF07714">
    <property type="entry name" value="PK_Tyr_Ser-Thr"/>
    <property type="match status" value="3"/>
</dbReference>
<dbReference type="Gene3D" id="3.30.430.20">
    <property type="entry name" value="Gnk2 domain, C-X8-C-X2-C motif"/>
    <property type="match status" value="2"/>
</dbReference>
<keyword evidence="3" id="KW-0597">Phosphoprotein</keyword>
<keyword evidence="11 15" id="KW-1133">Transmembrane helix</keyword>
<keyword evidence="14" id="KW-0325">Glycoprotein</keyword>
<dbReference type="GO" id="GO:0009737">
    <property type="term" value="P:response to abscisic acid"/>
    <property type="evidence" value="ECO:0007669"/>
    <property type="project" value="UniProtKB-ARBA"/>
</dbReference>
<dbReference type="SUPFAM" id="SSF56112">
    <property type="entry name" value="Protein kinase-like (PK-like)"/>
    <property type="match status" value="2"/>
</dbReference>
<protein>
    <recommendedName>
        <fullName evidence="20">Protein kinase domain-containing protein</fullName>
    </recommendedName>
</protein>
<evidence type="ECO:0000256" key="10">
    <source>
        <dbReference type="ARBA" id="ARBA00022840"/>
    </source>
</evidence>
<keyword evidence="4" id="KW-0808">Transferase</keyword>
<dbReference type="GO" id="GO:0005886">
    <property type="term" value="C:plasma membrane"/>
    <property type="evidence" value="ECO:0007669"/>
    <property type="project" value="TreeGrafter"/>
</dbReference>
<dbReference type="InterPro" id="IPR008271">
    <property type="entry name" value="Ser/Thr_kinase_AS"/>
</dbReference>
<evidence type="ECO:0000256" key="2">
    <source>
        <dbReference type="ARBA" id="ARBA00022527"/>
    </source>
</evidence>
<keyword evidence="10" id="KW-0067">ATP-binding</keyword>
<dbReference type="PANTHER" id="PTHR27002">
    <property type="entry name" value="RECEPTOR-LIKE SERINE/THREONINE-PROTEIN KINASE SD1-8"/>
    <property type="match status" value="1"/>
</dbReference>
<dbReference type="OrthoDB" id="779887at2759"/>
<keyword evidence="2" id="KW-0723">Serine/threonine-protein kinase</keyword>
<evidence type="ECO:0008006" key="20">
    <source>
        <dbReference type="Google" id="ProtNLM"/>
    </source>
</evidence>
<proteinExistence type="predicted"/>
<evidence type="ECO:0000256" key="14">
    <source>
        <dbReference type="ARBA" id="ARBA00023180"/>
    </source>
</evidence>
<evidence type="ECO:0000256" key="5">
    <source>
        <dbReference type="ARBA" id="ARBA00022692"/>
    </source>
</evidence>
<keyword evidence="12 15" id="KW-0472">Membrane</keyword>
<keyword evidence="5 15" id="KW-0812">Transmembrane</keyword>
<evidence type="ECO:0000256" key="1">
    <source>
        <dbReference type="ARBA" id="ARBA00004167"/>
    </source>
</evidence>
<evidence type="ECO:0000256" key="15">
    <source>
        <dbReference type="SAM" id="Phobius"/>
    </source>
</evidence>
<accession>A0A5J9U8S5</accession>
<dbReference type="AlphaFoldDB" id="A0A5J9U8S5"/>
<evidence type="ECO:0000256" key="4">
    <source>
        <dbReference type="ARBA" id="ARBA00022679"/>
    </source>
</evidence>
<keyword evidence="9" id="KW-0418">Kinase</keyword>
<dbReference type="InterPro" id="IPR002902">
    <property type="entry name" value="GNK2"/>
</dbReference>
<evidence type="ECO:0000256" key="11">
    <source>
        <dbReference type="ARBA" id="ARBA00022989"/>
    </source>
</evidence>
<feature type="transmembrane region" description="Helical" evidence="15">
    <location>
        <begin position="529"/>
        <end position="555"/>
    </location>
</feature>
<dbReference type="Gramene" id="TVU19894">
    <property type="protein sequence ID" value="TVU19894"/>
    <property type="gene ID" value="EJB05_36075"/>
</dbReference>
<evidence type="ECO:0000259" key="16">
    <source>
        <dbReference type="PROSITE" id="PS50011"/>
    </source>
</evidence>
<keyword evidence="13" id="KW-0675">Receptor</keyword>
<evidence type="ECO:0000256" key="12">
    <source>
        <dbReference type="ARBA" id="ARBA00023136"/>
    </source>
</evidence>
<feature type="transmembrane region" description="Helical" evidence="15">
    <location>
        <begin position="285"/>
        <end position="304"/>
    </location>
</feature>
<reference evidence="18 19" key="1">
    <citation type="journal article" date="2019" name="Sci. Rep.">
        <title>A high-quality genome of Eragrostis curvula grass provides insights into Poaceae evolution and supports new strategies to enhance forage quality.</title>
        <authorList>
            <person name="Carballo J."/>
            <person name="Santos B.A.C.M."/>
            <person name="Zappacosta D."/>
            <person name="Garbus I."/>
            <person name="Selva J.P."/>
            <person name="Gallo C.A."/>
            <person name="Diaz A."/>
            <person name="Albertini E."/>
            <person name="Caccamo M."/>
            <person name="Echenique V."/>
        </authorList>
    </citation>
    <scope>NUCLEOTIDE SEQUENCE [LARGE SCALE GENOMIC DNA]</scope>
    <source>
        <strain evidence="19">cv. Victoria</strain>
        <tissue evidence="18">Leaf</tissue>
    </source>
</reference>
<dbReference type="EMBL" id="RWGY01000029">
    <property type="protein sequence ID" value="TVU19894.1"/>
    <property type="molecule type" value="Genomic_DNA"/>
</dbReference>
<dbReference type="GO" id="GO:0005524">
    <property type="term" value="F:ATP binding"/>
    <property type="evidence" value="ECO:0007669"/>
    <property type="project" value="UniProtKB-KW"/>
</dbReference>
<keyword evidence="7" id="KW-0677">Repeat</keyword>
<comment type="subcellular location">
    <subcellularLocation>
        <location evidence="1">Membrane</location>
        <topology evidence="1">Single-pass membrane protein</topology>
    </subcellularLocation>
</comment>
<dbReference type="PROSITE" id="PS50011">
    <property type="entry name" value="PROTEIN_KINASE_DOM"/>
    <property type="match status" value="2"/>
</dbReference>
<dbReference type="InterPro" id="IPR011009">
    <property type="entry name" value="Kinase-like_dom_sf"/>
</dbReference>
<comment type="caution">
    <text evidence="18">The sequence shown here is derived from an EMBL/GenBank/DDBJ whole genome shotgun (WGS) entry which is preliminary data.</text>
</comment>
<evidence type="ECO:0000256" key="7">
    <source>
        <dbReference type="ARBA" id="ARBA00022737"/>
    </source>
</evidence>
<evidence type="ECO:0000259" key="17">
    <source>
        <dbReference type="PROSITE" id="PS51473"/>
    </source>
</evidence>
<evidence type="ECO:0000256" key="9">
    <source>
        <dbReference type="ARBA" id="ARBA00022777"/>
    </source>
</evidence>
<dbReference type="PANTHER" id="PTHR27002:SF1050">
    <property type="entry name" value="CYSTEINE-RICH RECEPTOR-LIKE PROTEIN KINASE 5"/>
    <property type="match status" value="1"/>
</dbReference>
<feature type="non-terminal residue" evidence="18">
    <location>
        <position position="1"/>
    </location>
</feature>
<dbReference type="PROSITE" id="PS00108">
    <property type="entry name" value="PROTEIN_KINASE_ST"/>
    <property type="match status" value="1"/>
</dbReference>
<dbReference type="Proteomes" id="UP000324897">
    <property type="component" value="Chromosome 7"/>
</dbReference>
<keyword evidence="8" id="KW-0547">Nucleotide-binding</keyword>
<organism evidence="18 19">
    <name type="scientific">Eragrostis curvula</name>
    <name type="common">weeping love grass</name>
    <dbReference type="NCBI Taxonomy" id="38414"/>
    <lineage>
        <taxon>Eukaryota</taxon>
        <taxon>Viridiplantae</taxon>
        <taxon>Streptophyta</taxon>
        <taxon>Embryophyta</taxon>
        <taxon>Tracheophyta</taxon>
        <taxon>Spermatophyta</taxon>
        <taxon>Magnoliopsida</taxon>
        <taxon>Liliopsida</taxon>
        <taxon>Poales</taxon>
        <taxon>Poaceae</taxon>
        <taxon>PACMAD clade</taxon>
        <taxon>Chloridoideae</taxon>
        <taxon>Eragrostideae</taxon>
        <taxon>Eragrostidinae</taxon>
        <taxon>Eragrostis</taxon>
    </lineage>
</organism>
<evidence type="ECO:0000313" key="19">
    <source>
        <dbReference type="Proteomes" id="UP000324897"/>
    </source>
</evidence>
<dbReference type="Gene3D" id="1.10.510.10">
    <property type="entry name" value="Transferase(Phosphotransferase) domain 1"/>
    <property type="match status" value="2"/>
</dbReference>
<feature type="domain" description="Protein kinase" evidence="16">
    <location>
        <begin position="599"/>
        <end position="877"/>
    </location>
</feature>
<keyword evidence="19" id="KW-1185">Reference proteome</keyword>
<dbReference type="CDD" id="cd23509">
    <property type="entry name" value="Gnk2-like"/>
    <property type="match status" value="2"/>
</dbReference>
<gene>
    <name evidence="18" type="ORF">EJB05_36075</name>
</gene>
<sequence length="966" mass="104797">MGWKYLDTPAATSRPRNTNYTRGSAFQANLDVLLSSIPGAVAASSSGFAENVTGAAPDQAYGLAQCRADVNASDCRACLDASVQNMATWCPGQKSAMLVYDDEVCLLRYSNASFSGAGDTSVVWYKSNSQNATQPAQFTSSLSALMKNLTATAAFSSPRKFAAGSAALAPFENIYGMAQCTLDVAADDCNRCLVSAVAIIPTCCNEKLGGRVIYRTCSIRFEMYPFYNVSAAEAAMSPALSPGGGPINGIDHSVPGSTGSKVGFVHVFSSVHAGSKRTVRRAPVVSIPVAVTLLLLLLVALYLCKRNRKPHENAQIASVRHGDDEEMKSPESLLYDLSTLRAATDNFSEENKLGEGGFGPVYKGILQDGQEIALKRLSTTSQQGQVEMKNEVFLVAKLQHKNLVRILGCCIQEHERLLVYEFLVNNSLDKILFDRSAIPFAEEASNILLDKDMNPKISDFGLAKLFNVDSSVGNTSRIAGTYAYMAPEYALHGIFSAKSDVFSYGVLVLEIVTGRRNTYMQASGPSEDLLTFTALLVSILVAVTLLVFLLVALYLCKRNRKPHKHEQIASVGHEEDEEMRSSETLLYDLSTLRAATDKFSEENKLGEGGFGPVYKGILPDGQEIAVKRLSTTSQQGQVEMKNEVFLVAKLQHKNLVRILGCCIQEHERLLVYEFLSNNSLDKILFDPARQHELSWEQRHKIIEGIGRGLLYLHEDSRLKIIHRDLKAGNILLDKDMNPKISDFGLAKLFSVDSSVGNTSRIAGTYGYMAPEYALHGIFSAKSDVFSYGVLVLEIVTGRRNSYTQASVPSEDLLTFVWRRWSRGSVQELLDGCPAGGRHPQEVLRCVHVGLLCVQEDPLLRPGMAATIIMLNSRSITLPAPIAPAIAPAFVDVTAVDARGRSTDHEGLRAAAREHNSSSLIDGSGTATLGVSLGTAKTGSVGAGSVMDRLLIMRTTDAMRGRSCGSS</sequence>
<feature type="domain" description="Gnk2-homologous" evidence="17">
    <location>
        <begin position="8"/>
        <end position="114"/>
    </location>
</feature>
<feature type="domain" description="Protein kinase" evidence="16">
    <location>
        <begin position="347"/>
        <end position="592"/>
    </location>
</feature>
<dbReference type="InterPro" id="IPR038408">
    <property type="entry name" value="GNK2_sf"/>
</dbReference>
<feature type="domain" description="Gnk2-homologous" evidence="17">
    <location>
        <begin position="120"/>
        <end position="226"/>
    </location>
</feature>
<keyword evidence="6" id="KW-0732">Signal</keyword>
<evidence type="ECO:0000256" key="3">
    <source>
        <dbReference type="ARBA" id="ARBA00022553"/>
    </source>
</evidence>
<evidence type="ECO:0000313" key="18">
    <source>
        <dbReference type="EMBL" id="TVU19894.1"/>
    </source>
</evidence>
<dbReference type="Pfam" id="PF01657">
    <property type="entry name" value="Stress-antifung"/>
    <property type="match status" value="2"/>
</dbReference>
<dbReference type="CDD" id="cd14066">
    <property type="entry name" value="STKc_IRAK"/>
    <property type="match status" value="1"/>
</dbReference>
<dbReference type="FunFam" id="1.10.510.10:FF:000343">
    <property type="entry name" value="Cysteine-rich receptor-like protein kinase 28"/>
    <property type="match status" value="1"/>
</dbReference>
<evidence type="ECO:0000256" key="13">
    <source>
        <dbReference type="ARBA" id="ARBA00023170"/>
    </source>
</evidence>
<dbReference type="FunFam" id="3.30.430.20:FF:000002">
    <property type="entry name" value="Cysteine-rich receptor-like protein kinase 10"/>
    <property type="match status" value="1"/>
</dbReference>
<dbReference type="PROSITE" id="PS51473">
    <property type="entry name" value="GNK2"/>
    <property type="match status" value="2"/>
</dbReference>
<dbReference type="InterPro" id="IPR001245">
    <property type="entry name" value="Ser-Thr/Tyr_kinase_cat_dom"/>
</dbReference>
<evidence type="ECO:0000256" key="8">
    <source>
        <dbReference type="ARBA" id="ARBA00022741"/>
    </source>
</evidence>
<dbReference type="Gene3D" id="3.30.200.20">
    <property type="entry name" value="Phosphorylase Kinase, domain 1"/>
    <property type="match status" value="2"/>
</dbReference>
<dbReference type="GO" id="GO:0004674">
    <property type="term" value="F:protein serine/threonine kinase activity"/>
    <property type="evidence" value="ECO:0007669"/>
    <property type="project" value="UniProtKB-KW"/>
</dbReference>
<evidence type="ECO:0000256" key="6">
    <source>
        <dbReference type="ARBA" id="ARBA00022729"/>
    </source>
</evidence>
<dbReference type="FunFam" id="3.30.200.20:FF:000142">
    <property type="entry name" value="Cysteine-rich receptor-like protein kinase 10"/>
    <property type="match status" value="2"/>
</dbReference>